<feature type="region of interest" description="Disordered" evidence="13">
    <location>
        <begin position="152"/>
        <end position="270"/>
    </location>
</feature>
<dbReference type="InterPro" id="IPR016135">
    <property type="entry name" value="UBQ-conjugating_enzyme/RWD"/>
</dbReference>
<feature type="compositionally biased region" description="Low complexity" evidence="13">
    <location>
        <begin position="1517"/>
        <end position="1536"/>
    </location>
</feature>
<evidence type="ECO:0000256" key="1">
    <source>
        <dbReference type="ARBA" id="ARBA00012513"/>
    </source>
</evidence>
<keyword evidence="2" id="KW-0723">Serine/threonine-protein kinase</keyword>
<evidence type="ECO:0000313" key="17">
    <source>
        <dbReference type="Proteomes" id="UP000887567"/>
    </source>
</evidence>
<dbReference type="InterPro" id="IPR017441">
    <property type="entry name" value="Protein_kinase_ATP_BS"/>
</dbReference>
<dbReference type="InterPro" id="IPR050339">
    <property type="entry name" value="CC_SR_Kinase"/>
</dbReference>
<proteinExistence type="inferred from homology"/>
<dbReference type="RefSeq" id="XP_020902556.1">
    <property type="nucleotide sequence ID" value="XM_021046897.2"/>
</dbReference>
<dbReference type="PROSITE" id="PS00107">
    <property type="entry name" value="PROTEIN_KINASE_ATP"/>
    <property type="match status" value="1"/>
</dbReference>
<dbReference type="InterPro" id="IPR024435">
    <property type="entry name" value="HisRS-related_dom"/>
</dbReference>
<sequence>MATKGRKLVESLHNMDDKESLAERLDNELEALQAIYMDDFKDIRQKPDDLPMIALKLTPLQSMREQDVHVKVDLVVQYTPDYPNQSPKIFLQNAVGLSKTNLQDLQVKLECEAAELVGEVMTHHLAHLVQSFLHSHNKPRLSFYDEMMTNKKKEEEREKAKQLQKLQEQQEANKLISEEEERQIEEELTRREEMMKENRKKRTSFLGSLDKEDTVQNQKNKDVEMSPSKDTASHLRRSVNQSKTEGLDSAKNLWRGRRNSSESSSESNTYMGSRTITFVNKGEHTVHCGRCLGSESNGCMVYCGLDITTGEFVTMKEWKLFGSSLVSKTGKTLQWADGVVQDMPGKLLKQVTSVEQEITTLISKISHPNLVQLLAVKVTSVESSVTVQILEEYVGGGNLEGQLKPNGIPVDMLKLYTAQILEALRYLHGKSVVHKDLKLSNCWLDSSGNIKLSGYSVEKRLADLHVDFGVDKSLGSQNVLSTRSGKKGDIYDVGLIVLSLYKGELVTAAEAEIPRSAPDDLKDFVCNCLSSNEKERLSAYQLLRYPFVVPYQDYDNLDSNEKETSGASVPDASEPQAPIPEFTFFSGVPGKSRIKTEFEQLEFLGKGGFGNVIKVRNKLDGGLYAIKRIPWNPKNTNLNRKIAREVQLISRLNHENVVRYYNSWLEVADENDVPSSETDESLSDQVKKEPPITDTQNSEDLLLKMNKFEAPSAVDNDQDESWCSDHDGESDSDSDSDSSKGESYSHPGQKSPPRGSFFSSKSGGSSEGIVFGESLLQYGDLLDSDTEDSDDGQDWQVGTSTESTDDVSWHHLYIQMEYCEKRTLRYLIDEGLYQDKDKVWRLLREIVEGLAHIHSQGIIHRDLKPVNLFLDAHGHIKIGDFGLATTHGITRGEPDPHTEPSASDIGESSTTAEGMTGKVGTALYVAPELAQGSTRLKYSQKVDLYSLGIIFFEMCYRPLPTGMERVKTVGNIRTSKIKFPDDFDKKRMSKETTVLCWLLKHDPEERPTSQELLQSHFIPPKLEDHQLDEVLKHTLSSTNSTRYRRLMDAMFSQHVTPVFDVTYDIEIFKAVSGAKAVLAQQHVHEILKRIFTGHGALRIRTPLLLPRTHITDRFESAVSVVEYSGGLVTLPYDLRLPFARYIARSGVTYVKRFDIGCVYRDRKILGAHPKELYECAFDIVSPTSEGNVPDAEVLLTVAEIIHEFPELDNRKYFIRMNHARLLKAVFTTYGIPENRLQDVFTILRESQTERRRNEHLNELFENLMMSEHSIAALYGFLYCEGTVDKVREQVIGVLKRRTQASLEAKQALQELQSVISHCATFDVKLPIVVKTTFVYDIDQFSGIFFQVVASDNRKTKRGFGDILAAGGRYDKLIAHFVHGTQAQHCPGAVGVSIAVEKIVSAVYNDDSLNLPCACDVLVCSTSQTSLLTERMSIVRELWSAGIPATLMYDSPAKFTLEDMQDYCRETGIPHLVFLKEQDPGVVRVVSTEKDKVTKSVVASIDLLDYLQVRINSRTETTDVTTSSSKPSSSTTSSSEPSRPDLQVSFQTRDKLQWNIKKRYESQMLAKIGPVVQQVRQHIGSKSGVEVIGVDLPGNILKSMAALLDLGDNEEVYDRSVALITSKYSRYAKAITRLSKELRELKIVKKLPLIFVFSVIDEVYRIFL</sequence>
<evidence type="ECO:0000256" key="3">
    <source>
        <dbReference type="ARBA" id="ARBA00022679"/>
    </source>
</evidence>
<comment type="catalytic activity">
    <reaction evidence="8">
        <text>L-threonyl-[protein] + ATP = O-phospho-L-threonyl-[protein] + ADP + H(+)</text>
        <dbReference type="Rhea" id="RHEA:46608"/>
        <dbReference type="Rhea" id="RHEA-COMP:11060"/>
        <dbReference type="Rhea" id="RHEA-COMP:11605"/>
        <dbReference type="ChEBI" id="CHEBI:15378"/>
        <dbReference type="ChEBI" id="CHEBI:30013"/>
        <dbReference type="ChEBI" id="CHEBI:30616"/>
        <dbReference type="ChEBI" id="CHEBI:61977"/>
        <dbReference type="ChEBI" id="CHEBI:456216"/>
        <dbReference type="EC" id="2.7.11.1"/>
    </reaction>
</comment>
<dbReference type="InterPro" id="IPR006575">
    <property type="entry name" value="RWD_dom"/>
</dbReference>
<feature type="compositionally biased region" description="Acidic residues" evidence="13">
    <location>
        <begin position="670"/>
        <end position="682"/>
    </location>
</feature>
<name>A0A913XCY6_EXADI</name>
<dbReference type="Pfam" id="PF05773">
    <property type="entry name" value="RWD"/>
    <property type="match status" value="1"/>
</dbReference>
<dbReference type="SUPFAM" id="SSF52954">
    <property type="entry name" value="Class II aaRS ABD-related"/>
    <property type="match status" value="1"/>
</dbReference>
<accession>A0A913XCY6</accession>
<dbReference type="GO" id="GO:0004694">
    <property type="term" value="F:eukaryotic translation initiation factor 2alpha kinase activity"/>
    <property type="evidence" value="ECO:0007669"/>
    <property type="project" value="InterPro"/>
</dbReference>
<feature type="compositionally biased region" description="Basic and acidic residues" evidence="13">
    <location>
        <begin position="209"/>
        <end position="224"/>
    </location>
</feature>
<dbReference type="Gene3D" id="1.10.510.10">
    <property type="entry name" value="Transferase(Phosphotransferase) domain 1"/>
    <property type="match status" value="2"/>
</dbReference>
<dbReference type="GO" id="GO:0005524">
    <property type="term" value="F:ATP binding"/>
    <property type="evidence" value="ECO:0007669"/>
    <property type="project" value="UniProtKB-UniRule"/>
</dbReference>
<dbReference type="Gene3D" id="3.10.110.10">
    <property type="entry name" value="Ubiquitin Conjugating Enzyme"/>
    <property type="match status" value="1"/>
</dbReference>
<dbReference type="GO" id="GO:0000077">
    <property type="term" value="P:DNA damage checkpoint signaling"/>
    <property type="evidence" value="ECO:0007669"/>
    <property type="project" value="InterPro"/>
</dbReference>
<evidence type="ECO:0000256" key="4">
    <source>
        <dbReference type="ARBA" id="ARBA00022741"/>
    </source>
</evidence>
<dbReference type="EC" id="2.7.11.1" evidence="1"/>
<feature type="compositionally biased region" description="Low complexity" evidence="13">
    <location>
        <begin position="163"/>
        <end position="172"/>
    </location>
</feature>
<dbReference type="Gene3D" id="3.30.200.20">
    <property type="entry name" value="Phosphorylase Kinase, domain 1"/>
    <property type="match status" value="1"/>
</dbReference>
<dbReference type="PANTHER" id="PTHR11042">
    <property type="entry name" value="EUKARYOTIC TRANSLATION INITIATION FACTOR 2-ALPHA KINASE EIF2-ALPHA KINASE -RELATED"/>
    <property type="match status" value="1"/>
</dbReference>
<organism evidence="16 17">
    <name type="scientific">Exaiptasia diaphana</name>
    <name type="common">Tropical sea anemone</name>
    <name type="synonym">Aiptasia pulchella</name>
    <dbReference type="NCBI Taxonomy" id="2652724"/>
    <lineage>
        <taxon>Eukaryota</taxon>
        <taxon>Metazoa</taxon>
        <taxon>Cnidaria</taxon>
        <taxon>Anthozoa</taxon>
        <taxon>Hexacorallia</taxon>
        <taxon>Actiniaria</taxon>
        <taxon>Aiptasiidae</taxon>
        <taxon>Exaiptasia</taxon>
    </lineage>
</organism>
<evidence type="ECO:0000256" key="7">
    <source>
        <dbReference type="ARBA" id="ARBA00037982"/>
    </source>
</evidence>
<feature type="domain" description="RWD" evidence="15">
    <location>
        <begin position="27"/>
        <end position="136"/>
    </location>
</feature>
<dbReference type="GeneID" id="110241067"/>
<dbReference type="PROSITE" id="PS00108">
    <property type="entry name" value="PROTEIN_KINASE_ST"/>
    <property type="match status" value="1"/>
</dbReference>
<feature type="binding site" evidence="11 12">
    <location>
        <position position="627"/>
    </location>
    <ligand>
        <name>ATP</name>
        <dbReference type="ChEBI" id="CHEBI:30616"/>
    </ligand>
</feature>
<dbReference type="Proteomes" id="UP000887567">
    <property type="component" value="Unplaced"/>
</dbReference>
<feature type="region of interest" description="Disordered" evidence="13">
    <location>
        <begin position="559"/>
        <end position="578"/>
    </location>
</feature>
<feature type="compositionally biased region" description="Acidic residues" evidence="13">
    <location>
        <begin position="782"/>
        <end position="793"/>
    </location>
</feature>
<dbReference type="SMART" id="SM00220">
    <property type="entry name" value="S_TKc"/>
    <property type="match status" value="2"/>
</dbReference>
<dbReference type="PIRSF" id="PIRSF000660">
    <property type="entry name" value="Ser/Thr_PK_GCN2"/>
    <property type="match status" value="1"/>
</dbReference>
<evidence type="ECO:0000256" key="11">
    <source>
        <dbReference type="PIRSR" id="PIRSR000660-2"/>
    </source>
</evidence>
<evidence type="ECO:0000256" key="6">
    <source>
        <dbReference type="ARBA" id="ARBA00022840"/>
    </source>
</evidence>
<dbReference type="CDD" id="cd23823">
    <property type="entry name" value="RWD_GCN2"/>
    <property type="match status" value="1"/>
</dbReference>
<comment type="similarity">
    <text evidence="7">Belongs to the protein kinase superfamily. Ser/Thr protein kinase family. GCN2 subfamily.</text>
</comment>
<dbReference type="GO" id="GO:0005634">
    <property type="term" value="C:nucleus"/>
    <property type="evidence" value="ECO:0007669"/>
    <property type="project" value="TreeGrafter"/>
</dbReference>
<dbReference type="FunFam" id="3.10.110.10:FF:000050">
    <property type="entry name" value="eIF-2-alpha kinase GCN2"/>
    <property type="match status" value="1"/>
</dbReference>
<feature type="compositionally biased region" description="Basic and acidic residues" evidence="13">
    <location>
        <begin position="152"/>
        <end position="161"/>
    </location>
</feature>
<keyword evidence="6 11" id="KW-0067">ATP-binding</keyword>
<evidence type="ECO:0000256" key="8">
    <source>
        <dbReference type="ARBA" id="ARBA00047899"/>
    </source>
</evidence>
<dbReference type="Pfam" id="PF13393">
    <property type="entry name" value="tRNA-synt_His"/>
    <property type="match status" value="1"/>
</dbReference>
<dbReference type="SUPFAM" id="SSF56112">
    <property type="entry name" value="Protein kinase-like (PK-like)"/>
    <property type="match status" value="2"/>
</dbReference>
<feature type="region of interest" description="Disordered" evidence="13">
    <location>
        <begin position="670"/>
        <end position="698"/>
    </location>
</feature>
<dbReference type="CDD" id="cd14046">
    <property type="entry name" value="STKc_EIF2AK4_GCN2_rpt2"/>
    <property type="match status" value="1"/>
</dbReference>
<evidence type="ECO:0000256" key="12">
    <source>
        <dbReference type="PROSITE-ProRule" id="PRU10141"/>
    </source>
</evidence>
<feature type="compositionally biased region" description="Low complexity" evidence="13">
    <location>
        <begin position="741"/>
        <end position="764"/>
    </location>
</feature>
<dbReference type="GO" id="GO:0005737">
    <property type="term" value="C:cytoplasm"/>
    <property type="evidence" value="ECO:0007669"/>
    <property type="project" value="TreeGrafter"/>
</dbReference>
<reference evidence="16" key="1">
    <citation type="submission" date="2022-11" db="UniProtKB">
        <authorList>
            <consortium name="EnsemblMetazoa"/>
        </authorList>
    </citation>
    <scope>IDENTIFICATION</scope>
</reference>
<dbReference type="SUPFAM" id="SSF55681">
    <property type="entry name" value="Class II aaRS and biotin synthetases"/>
    <property type="match status" value="1"/>
</dbReference>
<dbReference type="InterPro" id="IPR041715">
    <property type="entry name" value="HisRS-like_core"/>
</dbReference>
<dbReference type="Gene3D" id="3.30.930.10">
    <property type="entry name" value="Bira Bifunctional Protein, Domain 2"/>
    <property type="match status" value="1"/>
</dbReference>
<dbReference type="PROSITE" id="PS50011">
    <property type="entry name" value="PROTEIN_KINASE_DOM"/>
    <property type="match status" value="2"/>
</dbReference>
<dbReference type="InterPro" id="IPR008271">
    <property type="entry name" value="Ser/Thr_kinase_AS"/>
</dbReference>
<dbReference type="SUPFAM" id="SSF54495">
    <property type="entry name" value="UBC-like"/>
    <property type="match status" value="1"/>
</dbReference>
<keyword evidence="4 11" id="KW-0547">Nucleotide-binding</keyword>
<dbReference type="Pfam" id="PF12745">
    <property type="entry name" value="HGTP_anticodon2"/>
    <property type="match status" value="1"/>
</dbReference>
<dbReference type="InterPro" id="IPR000719">
    <property type="entry name" value="Prot_kinase_dom"/>
</dbReference>
<dbReference type="InterPro" id="IPR011009">
    <property type="entry name" value="Kinase-like_dom_sf"/>
</dbReference>
<keyword evidence="5" id="KW-0418">Kinase</keyword>
<dbReference type="GO" id="GO:0009893">
    <property type="term" value="P:positive regulation of metabolic process"/>
    <property type="evidence" value="ECO:0007669"/>
    <property type="project" value="UniProtKB-ARBA"/>
</dbReference>
<dbReference type="OMA" id="FEDIAWD"/>
<comment type="catalytic activity">
    <reaction evidence="9">
        <text>L-seryl-[protein] + ATP = O-phospho-L-seryl-[protein] + ADP + H(+)</text>
        <dbReference type="Rhea" id="RHEA:17989"/>
        <dbReference type="Rhea" id="RHEA-COMP:9863"/>
        <dbReference type="Rhea" id="RHEA-COMP:11604"/>
        <dbReference type="ChEBI" id="CHEBI:15378"/>
        <dbReference type="ChEBI" id="CHEBI:29999"/>
        <dbReference type="ChEBI" id="CHEBI:30616"/>
        <dbReference type="ChEBI" id="CHEBI:83421"/>
        <dbReference type="ChEBI" id="CHEBI:456216"/>
        <dbReference type="EC" id="2.7.11.1"/>
    </reaction>
</comment>
<evidence type="ECO:0000256" key="9">
    <source>
        <dbReference type="ARBA" id="ARBA00048679"/>
    </source>
</evidence>
<feature type="region of interest" description="Disordered" evidence="13">
    <location>
        <begin position="782"/>
        <end position="801"/>
    </location>
</feature>
<dbReference type="Pfam" id="PF00069">
    <property type="entry name" value="Pkinase"/>
    <property type="match status" value="3"/>
</dbReference>
<evidence type="ECO:0000256" key="5">
    <source>
        <dbReference type="ARBA" id="ARBA00022777"/>
    </source>
</evidence>
<evidence type="ECO:0000259" key="15">
    <source>
        <dbReference type="PROSITE" id="PS50908"/>
    </source>
</evidence>
<feature type="domain" description="Protein kinase" evidence="14">
    <location>
        <begin position="286"/>
        <end position="548"/>
    </location>
</feature>
<feature type="region of interest" description="Disordered" evidence="13">
    <location>
        <begin position="1515"/>
        <end position="1541"/>
    </location>
</feature>
<feature type="region of interest" description="Disordered" evidence="13">
    <location>
        <begin position="891"/>
        <end position="911"/>
    </location>
</feature>
<evidence type="ECO:0000259" key="14">
    <source>
        <dbReference type="PROSITE" id="PS50011"/>
    </source>
</evidence>
<dbReference type="InterPro" id="IPR016255">
    <property type="entry name" value="Gcn2"/>
</dbReference>
<evidence type="ECO:0000256" key="2">
    <source>
        <dbReference type="ARBA" id="ARBA00022527"/>
    </source>
</evidence>
<dbReference type="InterPro" id="IPR045864">
    <property type="entry name" value="aa-tRNA-synth_II/BPL/LPL"/>
</dbReference>
<dbReference type="Gene3D" id="3.40.50.800">
    <property type="entry name" value="Anticodon-binding domain"/>
    <property type="match status" value="1"/>
</dbReference>
<dbReference type="PROSITE" id="PS50908">
    <property type="entry name" value="RWD"/>
    <property type="match status" value="1"/>
</dbReference>
<feature type="domain" description="Protein kinase" evidence="14">
    <location>
        <begin position="598"/>
        <end position="1018"/>
    </location>
</feature>
<dbReference type="FunFam" id="3.40.50.800:FF:000009">
    <property type="entry name" value="Eukaryotic translation initiation factor 2-alpha kinase"/>
    <property type="match status" value="1"/>
</dbReference>
<keyword evidence="17" id="KW-1185">Reference proteome</keyword>
<feature type="compositionally biased region" description="Basic and acidic residues" evidence="13">
    <location>
        <begin position="185"/>
        <end position="197"/>
    </location>
</feature>
<dbReference type="OrthoDB" id="6778822at2759"/>
<dbReference type="EnsemblMetazoa" id="XM_021046897.2">
    <property type="protein sequence ID" value="XP_020902556.1"/>
    <property type="gene ID" value="LOC110241067"/>
</dbReference>
<evidence type="ECO:0000256" key="13">
    <source>
        <dbReference type="SAM" id="MobiDB-lite"/>
    </source>
</evidence>
<feature type="region of interest" description="Disordered" evidence="13">
    <location>
        <begin position="713"/>
        <end position="764"/>
    </location>
</feature>
<protein>
    <recommendedName>
        <fullName evidence="1">non-specific serine/threonine protein kinase</fullName>
        <ecNumber evidence="1">2.7.11.1</ecNumber>
    </recommendedName>
</protein>
<dbReference type="PANTHER" id="PTHR11042:SF136">
    <property type="entry name" value="EIF-2-ALPHA KINASE GCN2"/>
    <property type="match status" value="1"/>
</dbReference>
<dbReference type="KEGG" id="epa:110241067"/>
<dbReference type="InterPro" id="IPR036621">
    <property type="entry name" value="Anticodon-bd_dom_sf"/>
</dbReference>
<dbReference type="SMART" id="SM00591">
    <property type="entry name" value="RWD"/>
    <property type="match status" value="1"/>
</dbReference>
<evidence type="ECO:0000256" key="10">
    <source>
        <dbReference type="PIRSR" id="PIRSR000660-1"/>
    </source>
</evidence>
<feature type="binding site" evidence="11">
    <location>
        <begin position="604"/>
        <end position="612"/>
    </location>
    <ligand>
        <name>ATP</name>
        <dbReference type="ChEBI" id="CHEBI:30616"/>
    </ligand>
</feature>
<feature type="active site" description="Proton acceptor" evidence="10">
    <location>
        <position position="862"/>
    </location>
</feature>
<evidence type="ECO:0000313" key="16">
    <source>
        <dbReference type="EnsemblMetazoa" id="XP_020902556.1"/>
    </source>
</evidence>
<keyword evidence="3" id="KW-0808">Transferase</keyword>